<organism evidence="1 2">
    <name type="scientific">Brassica cretica</name>
    <name type="common">Mustard</name>
    <dbReference type="NCBI Taxonomy" id="69181"/>
    <lineage>
        <taxon>Eukaryota</taxon>
        <taxon>Viridiplantae</taxon>
        <taxon>Streptophyta</taxon>
        <taxon>Embryophyta</taxon>
        <taxon>Tracheophyta</taxon>
        <taxon>Spermatophyta</taxon>
        <taxon>Magnoliopsida</taxon>
        <taxon>eudicotyledons</taxon>
        <taxon>Gunneridae</taxon>
        <taxon>Pentapetalae</taxon>
        <taxon>rosids</taxon>
        <taxon>malvids</taxon>
        <taxon>Brassicales</taxon>
        <taxon>Brassicaceae</taxon>
        <taxon>Brassiceae</taxon>
        <taxon>Brassica</taxon>
    </lineage>
</organism>
<protein>
    <submittedName>
        <fullName evidence="1">Uncharacterized protein</fullName>
    </submittedName>
</protein>
<gene>
    <name evidence="1" type="ORF">DY000_02015908</name>
</gene>
<dbReference type="EMBL" id="QGKV02000759">
    <property type="protein sequence ID" value="KAF3564646.1"/>
    <property type="molecule type" value="Genomic_DNA"/>
</dbReference>
<keyword evidence="2" id="KW-1185">Reference proteome</keyword>
<proteinExistence type="predicted"/>
<dbReference type="Proteomes" id="UP000266723">
    <property type="component" value="Unassembled WGS sequence"/>
</dbReference>
<evidence type="ECO:0000313" key="1">
    <source>
        <dbReference type="EMBL" id="KAF3564646.1"/>
    </source>
</evidence>
<sequence>MNLEDDPSAIVQVHPNKMGARRMSRWSGKTSSGTVSSVVWSWFQPKLHYGRTRDDPVHGSVSLIGKVGWGNLS</sequence>
<evidence type="ECO:0000313" key="2">
    <source>
        <dbReference type="Proteomes" id="UP000266723"/>
    </source>
</evidence>
<name>A0ABQ7CYJ4_BRACR</name>
<accession>A0ABQ7CYJ4</accession>
<comment type="caution">
    <text evidence="1">The sequence shown here is derived from an EMBL/GenBank/DDBJ whole genome shotgun (WGS) entry which is preliminary data.</text>
</comment>
<reference evidence="1 2" key="1">
    <citation type="journal article" date="2020" name="BMC Genomics">
        <title>Intraspecific diversification of the crop wild relative Brassica cretica Lam. using demographic model selection.</title>
        <authorList>
            <person name="Kioukis A."/>
            <person name="Michalopoulou V.A."/>
            <person name="Briers L."/>
            <person name="Pirintsos S."/>
            <person name="Studholme D.J."/>
            <person name="Pavlidis P."/>
            <person name="Sarris P.F."/>
        </authorList>
    </citation>
    <scope>NUCLEOTIDE SEQUENCE [LARGE SCALE GENOMIC DNA]</scope>
    <source>
        <strain evidence="2">cv. PFS-1207/04</strain>
    </source>
</reference>